<dbReference type="PANTHER" id="PTHR40626">
    <property type="entry name" value="MIP31509P"/>
    <property type="match status" value="1"/>
</dbReference>
<keyword evidence="3" id="KW-0677">Repeat</keyword>
<comment type="caution">
    <text evidence="13">The sequence shown here is derived from an EMBL/GenBank/DDBJ whole genome shotgun (WGS) entry which is preliminary data.</text>
</comment>
<dbReference type="PROSITE" id="PS50157">
    <property type="entry name" value="ZINC_FINGER_C2H2_2"/>
    <property type="match status" value="1"/>
</dbReference>
<dbReference type="SMART" id="SM00355">
    <property type="entry name" value="ZnF_C2H2"/>
    <property type="match status" value="2"/>
</dbReference>
<proteinExistence type="predicted"/>
<dbReference type="Pfam" id="PF04082">
    <property type="entry name" value="Fungal_trans"/>
    <property type="match status" value="1"/>
</dbReference>
<keyword evidence="4 10" id="KW-0863">Zinc-finger</keyword>
<feature type="domain" description="C2H2-type" evidence="12">
    <location>
        <begin position="7"/>
        <end position="34"/>
    </location>
</feature>
<dbReference type="InterPro" id="IPR036864">
    <property type="entry name" value="Zn2-C6_fun-type_DNA-bd_sf"/>
</dbReference>
<dbReference type="PANTHER" id="PTHR40626:SF3">
    <property type="entry name" value="TRANSCRIPTION FACTOR WITH C2H2 AND ZN(2)-CYS(6) DNA BINDING DOMAIN (EUROFUNG)-RELATED"/>
    <property type="match status" value="1"/>
</dbReference>
<dbReference type="InterPro" id="IPR007219">
    <property type="entry name" value="XnlR_reg_dom"/>
</dbReference>
<evidence type="ECO:0000256" key="2">
    <source>
        <dbReference type="ARBA" id="ARBA00022723"/>
    </source>
</evidence>
<keyword evidence="9" id="KW-0539">Nucleus</keyword>
<evidence type="ECO:0000256" key="4">
    <source>
        <dbReference type="ARBA" id="ARBA00022771"/>
    </source>
</evidence>
<keyword evidence="7" id="KW-0238">DNA-binding</keyword>
<keyword evidence="5" id="KW-0862">Zinc</keyword>
<evidence type="ECO:0000256" key="7">
    <source>
        <dbReference type="ARBA" id="ARBA00023125"/>
    </source>
</evidence>
<dbReference type="InterPro" id="IPR001138">
    <property type="entry name" value="Zn2Cys6_DnaBD"/>
</dbReference>
<evidence type="ECO:0000256" key="5">
    <source>
        <dbReference type="ARBA" id="ARBA00022833"/>
    </source>
</evidence>
<name>A0ABR4FKQ0_9EURO</name>
<dbReference type="InterPro" id="IPR051059">
    <property type="entry name" value="VerF-like"/>
</dbReference>
<sequence length="590" mass="65559">MDPDSRLQCPQCPATFRRIEHLRRHLASHGDERPYQCYFCTASFKRRDALKRHWKSCRFYVDTGIDLLDVFEPPQGLKARRACDRCARLKKACTFDHPCTPCRAKNESCSYARLGLPFVRSHPDVSSIFNGSSPSNLGCDASPLSPGLLSSSHEGSLLNLDVLSADAFRPSLGASPRAVFTNIGGDRAGTLVYLSRVTTVTGLSNSFECHLYWQQHEMSDCVSSWSLCAADNPWDEPLIWQSATPCDTTASSLGLMDWAGDPLLHQTLAIVDQLSSTRDPSSTAGHQSVPVTSGRSQFLENLCIRFFSPPNIRRFLDLFWRVWYPHCPIVHRASFEATDTPATLLATMLVIGACVSSSEADKQTAKLWFDRLEEIAFGPELVSSVQYAGRAKERLDCLQTMYFACLIQTWEGSNVAKRRIRQSRFSTLLTIARGFDMSSSTHQALPLASGIAAEPWWRCFILQESIIRTLNFIFLLDAAFTIFYNSPPKMVISELQMDLICPEECFQAGSAETCLSYCLGRRARVAPALSSWQGRGQGRVGARSSTRPTTTLSLRIAVRRICQAGEMSLEAQSALAEMGILNLFIIIAGL</sequence>
<keyword evidence="14" id="KW-1185">Reference proteome</keyword>
<reference evidence="13 14" key="1">
    <citation type="submission" date="2024-07" db="EMBL/GenBank/DDBJ databases">
        <title>Section-level genome sequencing and comparative genomics of Aspergillus sections Usti and Cavernicolus.</title>
        <authorList>
            <consortium name="Lawrence Berkeley National Laboratory"/>
            <person name="Nybo J.L."/>
            <person name="Vesth T.C."/>
            <person name="Theobald S."/>
            <person name="Frisvad J.C."/>
            <person name="Larsen T.O."/>
            <person name="Kjaerboelling I."/>
            <person name="Rothschild-Mancinelli K."/>
            <person name="Lyhne E.K."/>
            <person name="Kogle M.E."/>
            <person name="Barry K."/>
            <person name="Clum A."/>
            <person name="Na H."/>
            <person name="Ledsgaard L."/>
            <person name="Lin J."/>
            <person name="Lipzen A."/>
            <person name="Kuo A."/>
            <person name="Riley R."/>
            <person name="Mondo S."/>
            <person name="Labutti K."/>
            <person name="Haridas S."/>
            <person name="Pangalinan J."/>
            <person name="Salamov A.A."/>
            <person name="Simmons B.A."/>
            <person name="Magnuson J.K."/>
            <person name="Chen J."/>
            <person name="Drula E."/>
            <person name="Henrissat B."/>
            <person name="Wiebenga A."/>
            <person name="Lubbers R.J."/>
            <person name="Gomes A.C."/>
            <person name="Makela M.R."/>
            <person name="Stajich J."/>
            <person name="Grigoriev I.V."/>
            <person name="Mortensen U.H."/>
            <person name="De Vries R.P."/>
            <person name="Baker S.E."/>
            <person name="Andersen M.R."/>
        </authorList>
    </citation>
    <scope>NUCLEOTIDE SEQUENCE [LARGE SCALE GENOMIC DNA]</scope>
    <source>
        <strain evidence="13 14">CBS 209.92</strain>
    </source>
</reference>
<dbReference type="EMBL" id="JBFTWV010000211">
    <property type="protein sequence ID" value="KAL2783800.1"/>
    <property type="molecule type" value="Genomic_DNA"/>
</dbReference>
<organism evidence="13 14">
    <name type="scientific">Aspergillus keveii</name>
    <dbReference type="NCBI Taxonomy" id="714993"/>
    <lineage>
        <taxon>Eukaryota</taxon>
        <taxon>Fungi</taxon>
        <taxon>Dikarya</taxon>
        <taxon>Ascomycota</taxon>
        <taxon>Pezizomycotina</taxon>
        <taxon>Eurotiomycetes</taxon>
        <taxon>Eurotiomycetidae</taxon>
        <taxon>Eurotiales</taxon>
        <taxon>Aspergillaceae</taxon>
        <taxon>Aspergillus</taxon>
        <taxon>Aspergillus subgen. Nidulantes</taxon>
    </lineage>
</organism>
<dbReference type="PROSITE" id="PS00028">
    <property type="entry name" value="ZINC_FINGER_C2H2_1"/>
    <property type="match status" value="1"/>
</dbReference>
<protein>
    <recommendedName>
        <fullName evidence="15">C2H2 type zinc finger domain protein</fullName>
    </recommendedName>
</protein>
<dbReference type="Pfam" id="PF00096">
    <property type="entry name" value="zf-C2H2"/>
    <property type="match status" value="1"/>
</dbReference>
<gene>
    <name evidence="13" type="ORF">BJX66DRAFT_344628</name>
</gene>
<evidence type="ECO:0000256" key="6">
    <source>
        <dbReference type="ARBA" id="ARBA00023015"/>
    </source>
</evidence>
<evidence type="ECO:0000256" key="1">
    <source>
        <dbReference type="ARBA" id="ARBA00004123"/>
    </source>
</evidence>
<evidence type="ECO:0000259" key="11">
    <source>
        <dbReference type="PROSITE" id="PS50048"/>
    </source>
</evidence>
<evidence type="ECO:0000313" key="13">
    <source>
        <dbReference type="EMBL" id="KAL2783800.1"/>
    </source>
</evidence>
<dbReference type="InterPro" id="IPR036236">
    <property type="entry name" value="Znf_C2H2_sf"/>
</dbReference>
<evidence type="ECO:0000256" key="9">
    <source>
        <dbReference type="ARBA" id="ARBA00023242"/>
    </source>
</evidence>
<feature type="domain" description="Zn(2)-C6 fungal-type" evidence="11">
    <location>
        <begin position="82"/>
        <end position="111"/>
    </location>
</feature>
<keyword evidence="8" id="KW-0804">Transcription</keyword>
<evidence type="ECO:0000259" key="12">
    <source>
        <dbReference type="PROSITE" id="PS50157"/>
    </source>
</evidence>
<dbReference type="SMART" id="SM00066">
    <property type="entry name" value="GAL4"/>
    <property type="match status" value="1"/>
</dbReference>
<accession>A0ABR4FKQ0</accession>
<comment type="subcellular location">
    <subcellularLocation>
        <location evidence="1">Nucleus</location>
    </subcellularLocation>
</comment>
<dbReference type="Pfam" id="PF13894">
    <property type="entry name" value="zf-C2H2_4"/>
    <property type="match status" value="1"/>
</dbReference>
<keyword evidence="6" id="KW-0805">Transcription regulation</keyword>
<dbReference type="PROSITE" id="PS50048">
    <property type="entry name" value="ZN2_CY6_FUNGAL_2"/>
    <property type="match status" value="1"/>
</dbReference>
<evidence type="ECO:0000313" key="14">
    <source>
        <dbReference type="Proteomes" id="UP001610563"/>
    </source>
</evidence>
<evidence type="ECO:0008006" key="15">
    <source>
        <dbReference type="Google" id="ProtNLM"/>
    </source>
</evidence>
<dbReference type="SUPFAM" id="SSF57701">
    <property type="entry name" value="Zn2/Cys6 DNA-binding domain"/>
    <property type="match status" value="1"/>
</dbReference>
<evidence type="ECO:0000256" key="3">
    <source>
        <dbReference type="ARBA" id="ARBA00022737"/>
    </source>
</evidence>
<dbReference type="Gene3D" id="3.30.160.60">
    <property type="entry name" value="Classic Zinc Finger"/>
    <property type="match status" value="2"/>
</dbReference>
<dbReference type="SUPFAM" id="SSF57667">
    <property type="entry name" value="beta-beta-alpha zinc fingers"/>
    <property type="match status" value="1"/>
</dbReference>
<dbReference type="Gene3D" id="4.10.240.10">
    <property type="entry name" value="Zn(2)-C6 fungal-type DNA-binding domain"/>
    <property type="match status" value="1"/>
</dbReference>
<evidence type="ECO:0000256" key="8">
    <source>
        <dbReference type="ARBA" id="ARBA00023163"/>
    </source>
</evidence>
<dbReference type="Proteomes" id="UP001610563">
    <property type="component" value="Unassembled WGS sequence"/>
</dbReference>
<evidence type="ECO:0000256" key="10">
    <source>
        <dbReference type="PROSITE-ProRule" id="PRU00042"/>
    </source>
</evidence>
<dbReference type="CDD" id="cd12148">
    <property type="entry name" value="fungal_TF_MHR"/>
    <property type="match status" value="1"/>
</dbReference>
<dbReference type="CDD" id="cd00067">
    <property type="entry name" value="GAL4"/>
    <property type="match status" value="1"/>
</dbReference>
<dbReference type="InterPro" id="IPR013087">
    <property type="entry name" value="Znf_C2H2_type"/>
</dbReference>
<keyword evidence="2" id="KW-0479">Metal-binding</keyword>